<evidence type="ECO:0000313" key="4">
    <source>
        <dbReference type="Proteomes" id="UP000187429"/>
    </source>
</evidence>
<evidence type="ECO:0000259" key="2">
    <source>
        <dbReference type="PROSITE" id="PS51176"/>
    </source>
</evidence>
<gene>
    <name evidence="3" type="ORF">AYI69_g2411</name>
</gene>
<dbReference type="InterPro" id="IPR003099">
    <property type="entry name" value="Prephen_DH"/>
</dbReference>
<evidence type="ECO:0000313" key="3">
    <source>
        <dbReference type="EMBL" id="OMJ28119.1"/>
    </source>
</evidence>
<name>A0A1R1YMH2_9FUNG</name>
<dbReference type="Gene3D" id="3.40.50.720">
    <property type="entry name" value="NAD(P)-binding Rossmann-like Domain"/>
    <property type="match status" value="1"/>
</dbReference>
<dbReference type="EMBL" id="LSSM01000706">
    <property type="protein sequence ID" value="OMJ28119.1"/>
    <property type="molecule type" value="Genomic_DNA"/>
</dbReference>
<feature type="domain" description="Prephenate/arogenate dehydrogenase" evidence="2">
    <location>
        <begin position="4"/>
        <end position="289"/>
    </location>
</feature>
<dbReference type="PANTHER" id="PTHR21363:SF0">
    <property type="entry name" value="PREPHENATE DEHYDROGENASE [NADP(+)]"/>
    <property type="match status" value="1"/>
</dbReference>
<dbReference type="GO" id="GO:0006571">
    <property type="term" value="P:tyrosine biosynthetic process"/>
    <property type="evidence" value="ECO:0007669"/>
    <property type="project" value="InterPro"/>
</dbReference>
<dbReference type="OrthoDB" id="5399569at2759"/>
<dbReference type="SUPFAM" id="SSF48179">
    <property type="entry name" value="6-phosphogluconate dehydrogenase C-terminal domain-like"/>
    <property type="match status" value="2"/>
</dbReference>
<dbReference type="GO" id="GO:0070403">
    <property type="term" value="F:NAD+ binding"/>
    <property type="evidence" value="ECO:0007669"/>
    <property type="project" value="TreeGrafter"/>
</dbReference>
<dbReference type="GO" id="GO:0008977">
    <property type="term" value="F:prephenate dehydrogenase (NAD+) activity"/>
    <property type="evidence" value="ECO:0007669"/>
    <property type="project" value="InterPro"/>
</dbReference>
<dbReference type="Gene3D" id="1.10.3660.10">
    <property type="entry name" value="6-phosphogluconate dehydrogenase C-terminal like domain"/>
    <property type="match status" value="2"/>
</dbReference>
<dbReference type="InterPro" id="IPR008927">
    <property type="entry name" value="6-PGluconate_DH-like_C_sf"/>
</dbReference>
<dbReference type="PROSITE" id="PS51176">
    <property type="entry name" value="PDH_ADH"/>
    <property type="match status" value="1"/>
</dbReference>
<dbReference type="Proteomes" id="UP000187429">
    <property type="component" value="Unassembled WGS sequence"/>
</dbReference>
<keyword evidence="4" id="KW-1185">Reference proteome</keyword>
<dbReference type="PANTHER" id="PTHR21363">
    <property type="entry name" value="PREPHENATE DEHYDROGENASE"/>
    <property type="match status" value="1"/>
</dbReference>
<sequence>MDGIEIGIIGAGDMGLLYARKFSGAGFRVNICDRPEEFKNLKLKISQMSNPDNLICPLEDGYAVSRRSDYIIYSVEAYNISAVVKLYGKATKIGAIVGGQTSVKRPEIEAFNKYLYDDVNIVSIHSLHGPRSDTKGQTLAVIRVRASDEKFELAINILKCLESEMLFIGAEEHDKITANTQAATHICYLSLGTAWKSQGYYPWENPMFSHNIDNVKISIALHIYGSKSHVYSGLAIMNDMAKVQIRCYVESMSTLFKFMIGGEKEKFKELVHAAAKSIFDPIKKKPENKILLLDQVLGQISMSEAPVKRIPNSHLSLLSTAVCWYKMGVDPYHHLICQTPPFRLWLGIVEYLFCDEELLEESIEAALNDKFIQAEDLVFFVSVLGWEQCIQLNSFDGYRQRFDETKEFFLNRIDEAKNLSSKIIKILADERLMKSESAKIE</sequence>
<accession>A0A1R1YMH2</accession>
<dbReference type="SUPFAM" id="SSF51735">
    <property type="entry name" value="NAD(P)-binding Rossmann-fold domains"/>
    <property type="match status" value="1"/>
</dbReference>
<dbReference type="InterPro" id="IPR050812">
    <property type="entry name" value="Preph/Arog_dehydrog"/>
</dbReference>
<evidence type="ECO:0000256" key="1">
    <source>
        <dbReference type="ARBA" id="ARBA00023002"/>
    </source>
</evidence>
<organism evidence="3 4">
    <name type="scientific">Smittium culicis</name>
    <dbReference type="NCBI Taxonomy" id="133412"/>
    <lineage>
        <taxon>Eukaryota</taxon>
        <taxon>Fungi</taxon>
        <taxon>Fungi incertae sedis</taxon>
        <taxon>Zoopagomycota</taxon>
        <taxon>Kickxellomycotina</taxon>
        <taxon>Harpellomycetes</taxon>
        <taxon>Harpellales</taxon>
        <taxon>Legeriomycetaceae</taxon>
        <taxon>Smittium</taxon>
    </lineage>
</organism>
<proteinExistence type="predicted"/>
<dbReference type="AlphaFoldDB" id="A0A1R1YMH2"/>
<dbReference type="GO" id="GO:0004665">
    <property type="term" value="F:prephenate dehydrogenase (NADP+) activity"/>
    <property type="evidence" value="ECO:0007669"/>
    <property type="project" value="InterPro"/>
</dbReference>
<reference evidence="4" key="1">
    <citation type="submission" date="2017-01" db="EMBL/GenBank/DDBJ databases">
        <authorList>
            <person name="Wang Y."/>
            <person name="White M."/>
            <person name="Kvist S."/>
            <person name="Moncalvo J.-M."/>
        </authorList>
    </citation>
    <scope>NUCLEOTIDE SEQUENCE [LARGE SCALE GENOMIC DNA]</scope>
    <source>
        <strain evidence="4">ID-206-W2</strain>
    </source>
</reference>
<keyword evidence="1" id="KW-0560">Oxidoreductase</keyword>
<protein>
    <submittedName>
        <fullName evidence="3">Putative prephenate dehydrogenase [NADP(+)]</fullName>
    </submittedName>
</protein>
<comment type="caution">
    <text evidence="3">The sequence shown here is derived from an EMBL/GenBank/DDBJ whole genome shotgun (WGS) entry which is preliminary data.</text>
</comment>
<dbReference type="InterPro" id="IPR036291">
    <property type="entry name" value="NAD(P)-bd_dom_sf"/>
</dbReference>